<dbReference type="InterPro" id="IPR013249">
    <property type="entry name" value="RNA_pol_sigma70_r4_t2"/>
</dbReference>
<organism evidence="8 9">
    <name type="scientific">Tenggerimyces flavus</name>
    <dbReference type="NCBI Taxonomy" id="1708749"/>
    <lineage>
        <taxon>Bacteria</taxon>
        <taxon>Bacillati</taxon>
        <taxon>Actinomycetota</taxon>
        <taxon>Actinomycetes</taxon>
        <taxon>Propionibacteriales</taxon>
        <taxon>Nocardioidaceae</taxon>
        <taxon>Tenggerimyces</taxon>
    </lineage>
</organism>
<dbReference type="NCBIfam" id="TIGR02937">
    <property type="entry name" value="sigma70-ECF"/>
    <property type="match status" value="1"/>
</dbReference>
<evidence type="ECO:0000259" key="7">
    <source>
        <dbReference type="Pfam" id="PF08281"/>
    </source>
</evidence>
<evidence type="ECO:0000256" key="1">
    <source>
        <dbReference type="ARBA" id="ARBA00010641"/>
    </source>
</evidence>
<dbReference type="SUPFAM" id="SSF54427">
    <property type="entry name" value="NTF2-like"/>
    <property type="match status" value="1"/>
</dbReference>
<comment type="caution">
    <text evidence="8">The sequence shown here is derived from an EMBL/GenBank/DDBJ whole genome shotgun (WGS) entry which is preliminary data.</text>
</comment>
<dbReference type="Proteomes" id="UP001595699">
    <property type="component" value="Unassembled WGS sequence"/>
</dbReference>
<dbReference type="InterPro" id="IPR036388">
    <property type="entry name" value="WH-like_DNA-bd_sf"/>
</dbReference>
<dbReference type="SUPFAM" id="SSF88659">
    <property type="entry name" value="Sigma3 and sigma4 domains of RNA polymerase sigma factors"/>
    <property type="match status" value="1"/>
</dbReference>
<dbReference type="RefSeq" id="WP_205115937.1">
    <property type="nucleotide sequence ID" value="NZ_JAFBCM010000001.1"/>
</dbReference>
<dbReference type="EMBL" id="JBHRZH010000062">
    <property type="protein sequence ID" value="MFC3766919.1"/>
    <property type="molecule type" value="Genomic_DNA"/>
</dbReference>
<proteinExistence type="inferred from homology"/>
<sequence length="311" mass="34123">MTEPATAAFEQQRDLLLGVAYRVLGRWSDAEDVVQDAWLRWSTVDHDEVQDARAFLVRVTTRLALDRLKSAQARREAYVGPWLPEPILTTPDVADDIALADSVKFAMLVVLETLSPLERAVFVLREAFAFSYAEIAETLDRNEDAVRQLAKRAREHVRARRPRYETDKATQRRVTDGFLTATMNGDLAALMKLLAPDVVLNSDGGGIVRAALRPIEGADKVGRFMVGVHKNAPADAHAYLAHVNGEPALVVTSAGAPFAVVSFDIDGDQIAALHFVVNPEKLGAIAGIEQVGEEIFFEVVSRARRSLPDTA</sequence>
<comment type="similarity">
    <text evidence="1">Belongs to the sigma-70 factor family. ECF subfamily.</text>
</comment>
<evidence type="ECO:0000256" key="2">
    <source>
        <dbReference type="ARBA" id="ARBA00011344"/>
    </source>
</evidence>
<dbReference type="PANTHER" id="PTHR30173">
    <property type="entry name" value="SIGMA 19 FACTOR"/>
    <property type="match status" value="1"/>
</dbReference>
<accession>A0ABV7YRT6</accession>
<dbReference type="CDD" id="cd06171">
    <property type="entry name" value="Sigma70_r4"/>
    <property type="match status" value="1"/>
</dbReference>
<dbReference type="InterPro" id="IPR052704">
    <property type="entry name" value="ECF_Sigma-70_Domain"/>
</dbReference>
<dbReference type="InterPro" id="IPR014303">
    <property type="entry name" value="RNA_pol_sigma-70_ECF"/>
</dbReference>
<dbReference type="Pfam" id="PF08281">
    <property type="entry name" value="Sigma70_r4_2"/>
    <property type="match status" value="1"/>
</dbReference>
<evidence type="ECO:0000256" key="4">
    <source>
        <dbReference type="ARBA" id="ARBA00023082"/>
    </source>
</evidence>
<reference evidence="9" key="1">
    <citation type="journal article" date="2019" name="Int. J. Syst. Evol. Microbiol.">
        <title>The Global Catalogue of Microorganisms (GCM) 10K type strain sequencing project: providing services to taxonomists for standard genome sequencing and annotation.</title>
        <authorList>
            <consortium name="The Broad Institute Genomics Platform"/>
            <consortium name="The Broad Institute Genome Sequencing Center for Infectious Disease"/>
            <person name="Wu L."/>
            <person name="Ma J."/>
        </authorList>
    </citation>
    <scope>NUCLEOTIDE SEQUENCE [LARGE SCALE GENOMIC DNA]</scope>
    <source>
        <strain evidence="9">CGMCC 4.7241</strain>
    </source>
</reference>
<protein>
    <submittedName>
        <fullName evidence="8">RNA polymerase sigma-70 factor</fullName>
    </submittedName>
</protein>
<gene>
    <name evidence="8" type="ORF">ACFOUW_39250</name>
</gene>
<evidence type="ECO:0000313" key="9">
    <source>
        <dbReference type="Proteomes" id="UP001595699"/>
    </source>
</evidence>
<dbReference type="InterPro" id="IPR032710">
    <property type="entry name" value="NTF2-like_dom_sf"/>
</dbReference>
<name>A0ABV7YRT6_9ACTN</name>
<dbReference type="NCBIfam" id="NF007214">
    <property type="entry name" value="PRK09636.1"/>
    <property type="match status" value="1"/>
</dbReference>
<keyword evidence="4" id="KW-0731">Sigma factor</keyword>
<keyword evidence="3" id="KW-0805">Transcription regulation</keyword>
<dbReference type="Pfam" id="PF04542">
    <property type="entry name" value="Sigma70_r2"/>
    <property type="match status" value="1"/>
</dbReference>
<dbReference type="InterPro" id="IPR014284">
    <property type="entry name" value="RNA_pol_sigma-70_dom"/>
</dbReference>
<dbReference type="NCBIfam" id="TIGR02957">
    <property type="entry name" value="SigX4"/>
    <property type="match status" value="1"/>
</dbReference>
<dbReference type="InterPro" id="IPR013324">
    <property type="entry name" value="RNA_pol_sigma_r3/r4-like"/>
</dbReference>
<evidence type="ECO:0000256" key="3">
    <source>
        <dbReference type="ARBA" id="ARBA00023015"/>
    </source>
</evidence>
<evidence type="ECO:0000313" key="8">
    <source>
        <dbReference type="EMBL" id="MFC3766919.1"/>
    </source>
</evidence>
<dbReference type="Gene3D" id="1.10.1740.10">
    <property type="match status" value="1"/>
</dbReference>
<dbReference type="InterPro" id="IPR007627">
    <property type="entry name" value="RNA_pol_sigma70_r2"/>
</dbReference>
<dbReference type="Gene3D" id="1.10.10.10">
    <property type="entry name" value="Winged helix-like DNA-binding domain superfamily/Winged helix DNA-binding domain"/>
    <property type="match status" value="1"/>
</dbReference>
<feature type="domain" description="RNA polymerase sigma-70 region 2" evidence="6">
    <location>
        <begin position="9"/>
        <end position="72"/>
    </location>
</feature>
<dbReference type="SUPFAM" id="SSF88946">
    <property type="entry name" value="Sigma2 domain of RNA polymerase sigma factors"/>
    <property type="match status" value="1"/>
</dbReference>
<dbReference type="PANTHER" id="PTHR30173:SF36">
    <property type="entry name" value="ECF RNA POLYMERASE SIGMA FACTOR SIGJ"/>
    <property type="match status" value="1"/>
</dbReference>
<comment type="subunit">
    <text evidence="2">Interacts transiently with the RNA polymerase catalytic core formed by RpoA, RpoB, RpoC and RpoZ (2 alpha, 1 beta, 1 beta' and 1 omega subunit) to form the RNA polymerase holoenzyme that can initiate transcription.</text>
</comment>
<feature type="domain" description="RNA polymerase sigma factor 70 region 4 type 2" evidence="7">
    <location>
        <begin position="107"/>
        <end position="156"/>
    </location>
</feature>
<keyword evidence="9" id="KW-1185">Reference proteome</keyword>
<evidence type="ECO:0000256" key="5">
    <source>
        <dbReference type="ARBA" id="ARBA00023163"/>
    </source>
</evidence>
<dbReference type="InterPro" id="IPR013325">
    <property type="entry name" value="RNA_pol_sigma_r2"/>
</dbReference>
<evidence type="ECO:0000259" key="6">
    <source>
        <dbReference type="Pfam" id="PF04542"/>
    </source>
</evidence>
<keyword evidence="5" id="KW-0804">Transcription</keyword>
<dbReference type="Gene3D" id="3.10.450.50">
    <property type="match status" value="1"/>
</dbReference>